<name>A0A8S5NMI3_9CAUD</name>
<keyword evidence="1" id="KW-0472">Membrane</keyword>
<keyword evidence="1" id="KW-0812">Transmembrane</keyword>
<proteinExistence type="predicted"/>
<keyword evidence="1" id="KW-1133">Transmembrane helix</keyword>
<reference evidence="2" key="1">
    <citation type="journal article" date="2021" name="Proc. Natl. Acad. Sci. U.S.A.">
        <title>A Catalog of Tens of Thousands of Viruses from Human Metagenomes Reveals Hidden Associations with Chronic Diseases.</title>
        <authorList>
            <person name="Tisza M.J."/>
            <person name="Buck C.B."/>
        </authorList>
    </citation>
    <scope>NUCLEOTIDE SEQUENCE</scope>
    <source>
        <strain evidence="2">CtFbs2</strain>
    </source>
</reference>
<organism evidence="2">
    <name type="scientific">Siphoviridae sp. ctFbs2</name>
    <dbReference type="NCBI Taxonomy" id="2826213"/>
    <lineage>
        <taxon>Viruses</taxon>
        <taxon>Duplodnaviria</taxon>
        <taxon>Heunggongvirae</taxon>
        <taxon>Uroviricota</taxon>
        <taxon>Caudoviricetes</taxon>
    </lineage>
</organism>
<evidence type="ECO:0000256" key="1">
    <source>
        <dbReference type="SAM" id="Phobius"/>
    </source>
</evidence>
<protein>
    <submittedName>
        <fullName evidence="2">Minor structural protein</fullName>
    </submittedName>
</protein>
<accession>A0A8S5NMI3</accession>
<dbReference type="EMBL" id="BK015193">
    <property type="protein sequence ID" value="DAD95482.1"/>
    <property type="molecule type" value="Genomic_DNA"/>
</dbReference>
<feature type="transmembrane region" description="Helical" evidence="1">
    <location>
        <begin position="6"/>
        <end position="25"/>
    </location>
</feature>
<sequence>MFNYITTTVVTTIMGTIIGWLLNAIKTNTRQLYNMSRCEHEERVQNRAMLGELLFYRLEDLHRRFVIEGHPCSAADKQQIDDIYHHYHDELGLNGPGTHMYNEIMEAHQE</sequence>
<evidence type="ECO:0000313" key="2">
    <source>
        <dbReference type="EMBL" id="DAD95482.1"/>
    </source>
</evidence>